<accession>A0A1R0GZM5</accession>
<evidence type="ECO:0000256" key="1">
    <source>
        <dbReference type="SAM" id="Phobius"/>
    </source>
</evidence>
<reference evidence="2 3" key="1">
    <citation type="journal article" date="2016" name="Mol. Biol. Evol.">
        <title>Genome-Wide Survey of Gut Fungi (Harpellales) Reveals the First Horizontally Transferred Ubiquitin Gene from a Mosquito Host.</title>
        <authorList>
            <person name="Wang Y."/>
            <person name="White M.M."/>
            <person name="Kvist S."/>
            <person name="Moncalvo J.M."/>
        </authorList>
    </citation>
    <scope>NUCLEOTIDE SEQUENCE [LARGE SCALE GENOMIC DNA]</scope>
    <source>
        <strain evidence="2 3">ALG-7-W6</strain>
    </source>
</reference>
<dbReference type="Proteomes" id="UP000187455">
    <property type="component" value="Unassembled WGS sequence"/>
</dbReference>
<evidence type="ECO:0000313" key="3">
    <source>
        <dbReference type="Proteomes" id="UP000187455"/>
    </source>
</evidence>
<proteinExistence type="predicted"/>
<dbReference type="EMBL" id="LSSL01001608">
    <property type="protein sequence ID" value="OLY82360.1"/>
    <property type="molecule type" value="Genomic_DNA"/>
</dbReference>
<protein>
    <recommendedName>
        <fullName evidence="4">Adhesin domain-containing protein</fullName>
    </recommendedName>
</protein>
<organism evidence="2 3">
    <name type="scientific">Smittium mucronatum</name>
    <dbReference type="NCBI Taxonomy" id="133383"/>
    <lineage>
        <taxon>Eukaryota</taxon>
        <taxon>Fungi</taxon>
        <taxon>Fungi incertae sedis</taxon>
        <taxon>Zoopagomycota</taxon>
        <taxon>Kickxellomycotina</taxon>
        <taxon>Harpellomycetes</taxon>
        <taxon>Harpellales</taxon>
        <taxon>Legeriomycetaceae</taxon>
        <taxon>Smittium</taxon>
    </lineage>
</organism>
<keyword evidence="1" id="KW-1133">Transmembrane helix</keyword>
<gene>
    <name evidence="2" type="ORF">AYI68_g3522</name>
</gene>
<name>A0A1R0GZM5_9FUNG</name>
<comment type="caution">
    <text evidence="2">The sequence shown here is derived from an EMBL/GenBank/DDBJ whole genome shotgun (WGS) entry which is preliminary data.</text>
</comment>
<keyword evidence="3" id="KW-1185">Reference proteome</keyword>
<keyword evidence="1" id="KW-0812">Transmembrane</keyword>
<dbReference type="OrthoDB" id="5536144at2759"/>
<dbReference type="AlphaFoldDB" id="A0A1R0GZM5"/>
<evidence type="ECO:0000313" key="2">
    <source>
        <dbReference type="EMBL" id="OLY82360.1"/>
    </source>
</evidence>
<feature type="transmembrane region" description="Helical" evidence="1">
    <location>
        <begin position="34"/>
        <end position="53"/>
    </location>
</feature>
<keyword evidence="1" id="KW-0472">Membrane</keyword>
<evidence type="ECO:0008006" key="4">
    <source>
        <dbReference type="Google" id="ProtNLM"/>
    </source>
</evidence>
<sequence>MYTSGLEKDLIPSYDRQDESSKNDRMSAGWMKRVLGAVSLVIATIILFVFLNFDLSCHPINLSETRKAIVKRSGGSQSFVYNVDPSFYNILTVYSQLDANINVYFNHSDVNNVIQFNSNITQSNSLDDSLIIVPRLSKNNNTNGATLFLESADGKTTTGFNSTGSTVDVTISVPCSVKLLKSLIVYIVNGQFENLSSTNSTTGLVINNLSITGDTINVSAGGIVSKRVTITSNKSAIEGSLSAGQSIDLVTISSTINPKINHIDNIPPNQYDLFTTETFSVSAKSRTGNINLSLVSSNLAGNYSATSLNGKFGATVLPSFNLPLTTNWAQYGVSGQFGSFPVTAARMSTVTVNNNFGDSFISFV</sequence>